<gene>
    <name evidence="2" type="ORF">BGT96224V316_LOCUS2801</name>
</gene>
<keyword evidence="3" id="KW-1185">Reference proteome</keyword>
<reference evidence="2 3" key="1">
    <citation type="submission" date="2018-08" db="EMBL/GenBank/DDBJ databases">
        <authorList>
            <person name="Muller C M."/>
        </authorList>
    </citation>
    <scope>NUCLEOTIDE SEQUENCE [LARGE SCALE GENOMIC DNA]</scope>
</reference>
<feature type="compositionally biased region" description="Polar residues" evidence="1">
    <location>
        <begin position="268"/>
        <end position="279"/>
    </location>
</feature>
<feature type="compositionally biased region" description="Acidic residues" evidence="1">
    <location>
        <begin position="2265"/>
        <end position="2274"/>
    </location>
</feature>
<dbReference type="Proteomes" id="UP000324639">
    <property type="component" value="Chromosome Bgt_-05"/>
</dbReference>
<feature type="compositionally biased region" description="Basic and acidic residues" evidence="1">
    <location>
        <begin position="3530"/>
        <end position="3542"/>
    </location>
</feature>
<feature type="compositionally biased region" description="Acidic residues" evidence="1">
    <location>
        <begin position="2115"/>
        <end position="2124"/>
    </location>
</feature>
<feature type="compositionally biased region" description="Basic and acidic residues" evidence="1">
    <location>
        <begin position="285"/>
        <end position="299"/>
    </location>
</feature>
<feature type="region of interest" description="Disordered" evidence="1">
    <location>
        <begin position="1"/>
        <end position="39"/>
    </location>
</feature>
<feature type="region of interest" description="Disordered" evidence="1">
    <location>
        <begin position="2559"/>
        <end position="2581"/>
    </location>
</feature>
<feature type="region of interest" description="Disordered" evidence="1">
    <location>
        <begin position="2265"/>
        <end position="2287"/>
    </location>
</feature>
<feature type="region of interest" description="Disordered" evidence="1">
    <location>
        <begin position="2115"/>
        <end position="2137"/>
    </location>
</feature>
<name>A0A9X9MEG0_BLUGR</name>
<feature type="region of interest" description="Disordered" evidence="1">
    <location>
        <begin position="2043"/>
        <end position="2062"/>
    </location>
</feature>
<feature type="compositionally biased region" description="Acidic residues" evidence="1">
    <location>
        <begin position="1815"/>
        <end position="1824"/>
    </location>
</feature>
<feature type="region of interest" description="Disordered" evidence="1">
    <location>
        <begin position="1815"/>
        <end position="1837"/>
    </location>
</feature>
<feature type="region of interest" description="Disordered" evidence="1">
    <location>
        <begin position="112"/>
        <end position="155"/>
    </location>
</feature>
<evidence type="ECO:0000313" key="3">
    <source>
        <dbReference type="Proteomes" id="UP000324639"/>
    </source>
</evidence>
<dbReference type="EMBL" id="LR026988">
    <property type="protein sequence ID" value="VDB83606.1"/>
    <property type="molecule type" value="Genomic_DNA"/>
</dbReference>
<feature type="region of interest" description="Disordered" evidence="1">
    <location>
        <begin position="2190"/>
        <end position="2212"/>
    </location>
</feature>
<feature type="region of interest" description="Disordered" evidence="1">
    <location>
        <begin position="3522"/>
        <end position="3542"/>
    </location>
</feature>
<sequence>MSPPNSRPPLTSRIRASFEGRRHKAELSSPTSPKSQDNESIRTIVEQVINTQPFQAAIATNLAQLIKPNIKDALDTIQPLVEAVYAHEVLLRKTNFSVENLLTKLETDVLRPKSNSTSIAESDSDRIVLPHIRHNSESNSKASENNYGSSNLDKNSLGKTVNANKDVITDSIEGAQYPTLTAETFLQDILPIKQQIKDLELNTEHSKSNMDLMEEKLDEIKSDLSIVISMISEEKGGTRASLDSLKGSRTSLEDHNYAGNRRRDGLSRSPTQGSDSTITMKKKYIKEPKQKVCKDKSHDSNASQELSVVETRSRSPSDSLHTQTLKKLELEIANLKESFDSNMASNDERISTVLATLENHPQTPDNYFVKAIEKLNTNQESQHLALCTLLTERITLARNKEFEELGQKLAQLQDQLKGPDVILEDIRSSNALHNNALVNQTSALHEIKTNMASYDTKLEQHSEAITRLITISSEPSSIVTADNSGLEQQVTSLIDTLNSHTSEFVEIKAANAAHAKVLKNNTANLEQIKADIESYTTTIQNNIELFDETIREALASTQLTYNNSIALGDQIMSIKANVDSQKPCLDKFKLETEFNNNQKFDLVESEIKVITDTLLSHSSLLDQILSKCSTHNVALQTVNDMEEFFKSEFHEIKQSNDANSRTLGSLKSNHENNIDVINQVNVWGLSFNQDMKDIKSLQESYARTSSDNQQKNFEIFNILKSIKDSHELHSDIISGIKEEIDCSASDLKMIQAFHKSHEGAILDMKTSIDFTNTTFGVKLESIESTVSENSKQLELLKGIVQNIKQDITLDFEPEKIHKILEMIVESLAAHSVLLGEIKEDVCAEILTSLHDIERVIQSNSNLLADTQQVDVNAEILTLLHTINEDYSTIPPSLSEIRDHCDNPKPSSVAIALIQKRFADIESAMSEHLNHLISLSSFADSSKKYEDIKLSKLKEVESYSEEILGTSKESASKINDIILKLDGQNIAIDMLNQKSSNQTFLKLLNTLQSTNEISLIKIEENNFTARNISDETKNLCGLIEKIHAFIISAFPQIKSGQEHLENLGEKSRHEVKSELSRISEYLLTIQTILGKASNTIDNTFSEVIKPYHYQDITHPMSALSDSMKKDIQKFDTVVQNFMEKVEENKILLNSITETIKDKISINLTDNGDNNAPNQGIRQIQQNTSLNDEICFSTEIGAIRSQNYSIDSYQVGEKEAIKRNIFSGLNPLTTVNDWQKQPLNFPVEGKVATICSIDSGNQILQTDSQSQGNNSRLELTPECIVKDKDCLLKIDFPSQSENQNKNYLSVESKEKTTRNIKIAEHIQQNIVIPINNITTLIIQSECKDETEESDKYLVLSAGAATPAIDTGHNIKENDFFIDDNVVRAGVTSECKANTDQYIEGSNLDEESAVPVEPHFQVASKITAQSDLQNEIHGPSIDIKDIVRSHNFIPHVDQVYLHELGQFQDDTVDFMEDSNSLVIRKPPCESNIPSDLDTIRELYLPNEISKPIHDVHHIDHGVDLNQDHDVVPLNEATHLGDNSSAFKRKTGLQVKSVIPFDCDVIVQSNFATETSEKTYTAESIASSANLIQNNDKVPLENATESMHNLADYIGESTVPKEIDASHESLILDEANVNCKFNLATEIVPLPIENNNIAYSDDLIQENNGSYLHEETAQEEPDNSFESTIPRGPDVTVELDLPTRACDSDIDEDEIVCGVDSIQNDDVVRSDEAIEFHNDPIDCIEEAEAKEEPDDSFESTHLDESDEHEVTVGLDLPTEIVAPTIEMNEIICSADSIQNDDVVRSDEAIEVHGEPTDCIEEAEAKEEPDDSFESTHLDESDEHEVTVGLDLPTEIVAPTIEMNEIICSADSIQNDDVVRSDEAIEVHGEPTDCIEEAEAKEEPDDSFESTHLDESDENEVTVGLDLPTRACDSDIDEDEIVCGVDSIQNDDVVRSDEAIEFHNDPIDCIEEAEAKEEPDDSFESTHLDESDEHEVTVGLDLPTEIVAPTIEMNEIICSADSIQNDDVVRSDEAIEVHGEPTDCIEEAEAKEEPDDSFESTHLDESDEHEVTVGLDLPTEIVAPTIEMNEIICSADSIQNDDVVRSDEAIEVHGEPTDCIEEAEAKEEPDDSFESTHLDESDEHEVTVGLDLPTEIVAPTIEMNEIICSADSIQNDDVVRSDEAIEVHDEPTDCIEEAEAKEEPDDSFESTHLDESDEHEVTVGLDLPTEIVAPTIEMNEIICSADSIQNDDVVRSDEAIEVHDEPTDCIEEAEAKEEPDDSFESTHLDESDEHEVTVGLDLPTEIVAPTIEMNEIICSADSIQNDDVVRSDEAIEVHGEPTDCIEEAEAKEEPDDSFESTIPRGPDVTVELDLPTRACDSDIDEDEIVCGVDSIQNDDVVRSDEAIEVHGEPTDCIEEAEAKEEPDDSFESTIPRGPDVTVELDLPTRACDSDIDEDEIVCGVDSIQNDDVVRSDEAIEFHNDPIDCIEEAEAKEEPDDSFESTHLDESDEHEVTVGLDLPTEIVAPTIEMNEIICSADSIQNDDVVRSDEAIEVHDEPTDCIEEAEAKEEPDDSFESTHLDESDEHEVTVGLDLPTEIVAPTIEMNEIICSADSIQNDDVVRSDEAIEVHDEPTDCIEEAEAKEEPDDSFESTHLDESDEHEVTVGLDLPTEIVAPTIEMNEIICSADSIQNDYIVCSDEAMEFHNDPIDCTEDAIGQDDPEATAELTELDEGDKSDAGQELELPSRGCESEMIIEENVLSDVMPQKEVRAFWSGPCEGQQDIVKVIDEIFVPVMSDLRIEIQTSCDSDMPMEIHAASNDSNDIAYSEDLTQKYEEFRSDETLDSIHQAIDYIEESTAQGETYAMNGPLHSREHDIIFDLELATRDKESVIDVEEIVRNDNLLQDDNIVRHNDALECQGAAVEVVEEINLKVKSDILCEPELSVGHYAKSEIDLSNKISERTHDAEIIANSVSLIHYNEAVQLNETTESIHDLADDIGESIVGDESDPSKESLNSNEVNSTLVSNLPTEIIASTIDADDIVCSDDISQHDDVARTDKLRKCEEADVEFTEETILPVHPNIQCESEFLGEHYPGRELVLPAEVDGPAIDVGEIVSGDDLKQHAEVIRSDDSTDSKFLPGGCMEETQVLDETNASDEPLHQDEPDINREFDLLTKNIVSTINVDVVFCKDEHIQHAEVGLDVALESRDDSEKLNNDLGFSAGSDDAMLLVTSIVPMISESGNEDISFGNKLLEKDDDGSPKVVNKCESDSIDLSRAEILSKYIVPKNEINRSTKGNDESSGDKEDVFEGVLSCKDEAKECIKETDMPAGSLECICDNVDNIQGNIIEELDDNEGIATAFEPNVIVAHNTKVAEFPVESVELIHDNDKVLLKNFHRTAVDNTETMLAKKSIVHAETSSDKEIEHNLDVIDVDTKTKSLSDVSKTRLSMHEDSIEEIESSIKNSGNFDIMEGLIIDAVATDSVDCFFDGNGNTENSVTESHYILSPKNHALENLVPEEISLGMEILREDSGADIELPPDQTTDHSTKITKSTKIDRKPVSIHAESHIFERKELKKSMLKEETSAEVGNYDCAEIADMDDGYLKGEIKLKRVDTDCSDVEFAETTKMPLQEQISMENSVDTNCTRFDKKAGLMPKKEIFTEDTDQKVDASKAMEINEVIVFKRLPSEVDNILGGAKHAEMNTSMENVVTPKQSETSVDEAEFDVIEVLRKEIPGIPLNIRKRQFVPTEKLTTDEQILNKVLEPELEANSPQNKIVEKLDIDEKLISQVQTDKKTLDENLTIDVTRERLNFDGRPGNIIEDKKCLFGNWEGLEVTKSRNHEAEYSSGETILKSENEDDSSCVEYKSLMIPRKRSEKFEELIRKFEEPEDE</sequence>
<organism evidence="2 3">
    <name type="scientific">Blumeria graminis f. sp. tritici</name>
    <dbReference type="NCBI Taxonomy" id="62690"/>
    <lineage>
        <taxon>Eukaryota</taxon>
        <taxon>Fungi</taxon>
        <taxon>Dikarya</taxon>
        <taxon>Ascomycota</taxon>
        <taxon>Pezizomycotina</taxon>
        <taxon>Leotiomycetes</taxon>
        <taxon>Erysiphales</taxon>
        <taxon>Erysiphaceae</taxon>
        <taxon>Blumeria</taxon>
    </lineage>
</organism>
<evidence type="ECO:0000313" key="2">
    <source>
        <dbReference type="EMBL" id="VDB83606.1"/>
    </source>
</evidence>
<protein>
    <submittedName>
        <fullName evidence="2">Bgt-5137</fullName>
    </submittedName>
</protein>
<evidence type="ECO:0000256" key="1">
    <source>
        <dbReference type="SAM" id="MobiDB-lite"/>
    </source>
</evidence>
<feature type="compositionally biased region" description="Acidic residues" evidence="1">
    <location>
        <begin position="2190"/>
        <end position="2199"/>
    </location>
</feature>
<proteinExistence type="predicted"/>
<feature type="compositionally biased region" description="Acidic residues" evidence="1">
    <location>
        <begin position="2559"/>
        <end position="2568"/>
    </location>
</feature>
<feature type="region of interest" description="Disordered" evidence="1">
    <location>
        <begin position="237"/>
        <end position="322"/>
    </location>
</feature>
<feature type="compositionally biased region" description="Low complexity" evidence="1">
    <location>
        <begin position="137"/>
        <end position="146"/>
    </location>
</feature>
<feature type="region of interest" description="Disordered" evidence="1">
    <location>
        <begin position="1666"/>
        <end position="1686"/>
    </location>
</feature>
<feature type="compositionally biased region" description="Acidic residues" evidence="1">
    <location>
        <begin position="1890"/>
        <end position="1899"/>
    </location>
</feature>
<feature type="compositionally biased region" description="Acidic residues" evidence="1">
    <location>
        <begin position="2634"/>
        <end position="2643"/>
    </location>
</feature>
<accession>A0A9X9MEG0</accession>
<feature type="region of interest" description="Disordered" evidence="1">
    <location>
        <begin position="2634"/>
        <end position="2656"/>
    </location>
</feature>
<feature type="region of interest" description="Disordered" evidence="1">
    <location>
        <begin position="1890"/>
        <end position="1911"/>
    </location>
</feature>
<feature type="compositionally biased region" description="Basic and acidic residues" evidence="1">
    <location>
        <begin position="251"/>
        <end position="266"/>
    </location>
</feature>